<dbReference type="EMBL" id="FIKT01000009">
    <property type="protein sequence ID" value="CYW96955.1"/>
    <property type="molecule type" value="Genomic_DNA"/>
</dbReference>
<keyword evidence="1" id="KW-0472">Membrane</keyword>
<organism evidence="2 3">
    <name type="scientific">Streptococcus suis</name>
    <dbReference type="NCBI Taxonomy" id="1307"/>
    <lineage>
        <taxon>Bacteria</taxon>
        <taxon>Bacillati</taxon>
        <taxon>Bacillota</taxon>
        <taxon>Bacilli</taxon>
        <taxon>Lactobacillales</taxon>
        <taxon>Streptococcaceae</taxon>
        <taxon>Streptococcus</taxon>
    </lineage>
</organism>
<evidence type="ECO:0000256" key="1">
    <source>
        <dbReference type="SAM" id="Phobius"/>
    </source>
</evidence>
<accession>A0A123V0M5</accession>
<feature type="transmembrane region" description="Helical" evidence="1">
    <location>
        <begin position="9"/>
        <end position="39"/>
    </location>
</feature>
<evidence type="ECO:0000313" key="2">
    <source>
        <dbReference type="EMBL" id="CYW96955.1"/>
    </source>
</evidence>
<name>A0A123V0M5_STRSU</name>
<proteinExistence type="predicted"/>
<protein>
    <submittedName>
        <fullName evidence="2">Cobalt ABC transporter permease</fullName>
    </submittedName>
</protein>
<sequence length="124" mass="13914">MKLDARTKIILVIFTSFTYGMRLTILENAVLVLGLSLLFWKAENGYNESDSLCYVLSVILYYIFSSMADAFVACIDLYMASAFGRTSIADDDKWLRTHSWLAEMALARGISFDVGSNVSFPTCH</sequence>
<keyword evidence="1" id="KW-0812">Transmembrane</keyword>
<dbReference type="AlphaFoldDB" id="A0A123V0M5"/>
<keyword evidence="1" id="KW-1133">Transmembrane helix</keyword>
<feature type="transmembrane region" description="Helical" evidence="1">
    <location>
        <begin position="59"/>
        <end position="79"/>
    </location>
</feature>
<dbReference type="Proteomes" id="UP000071962">
    <property type="component" value="Unassembled WGS sequence"/>
</dbReference>
<evidence type="ECO:0000313" key="3">
    <source>
        <dbReference type="Proteomes" id="UP000071962"/>
    </source>
</evidence>
<gene>
    <name evidence="2" type="ORF">ERS132551_00962</name>
</gene>
<reference evidence="2 3" key="1">
    <citation type="submission" date="2016-02" db="EMBL/GenBank/DDBJ databases">
        <authorList>
            <consortium name="Pathogen Informatics"/>
        </authorList>
    </citation>
    <scope>NUCLEOTIDE SEQUENCE [LARGE SCALE GENOMIC DNA]</scope>
    <source>
        <strain evidence="2 3">SS1062</strain>
    </source>
</reference>